<keyword evidence="3" id="KW-1185">Reference proteome</keyword>
<accession>A0A9J6ALS2</accession>
<gene>
    <name evidence="2" type="ORF">H5410_010185</name>
</gene>
<evidence type="ECO:0000313" key="2">
    <source>
        <dbReference type="EMBL" id="KAG5624967.1"/>
    </source>
</evidence>
<dbReference type="Proteomes" id="UP000824120">
    <property type="component" value="Chromosome 2"/>
</dbReference>
<organism evidence="2 3">
    <name type="scientific">Solanum commersonii</name>
    <name type="common">Commerson's wild potato</name>
    <name type="synonym">Commerson's nightshade</name>
    <dbReference type="NCBI Taxonomy" id="4109"/>
    <lineage>
        <taxon>Eukaryota</taxon>
        <taxon>Viridiplantae</taxon>
        <taxon>Streptophyta</taxon>
        <taxon>Embryophyta</taxon>
        <taxon>Tracheophyta</taxon>
        <taxon>Spermatophyta</taxon>
        <taxon>Magnoliopsida</taxon>
        <taxon>eudicotyledons</taxon>
        <taxon>Gunneridae</taxon>
        <taxon>Pentapetalae</taxon>
        <taxon>asterids</taxon>
        <taxon>lamiids</taxon>
        <taxon>Solanales</taxon>
        <taxon>Solanaceae</taxon>
        <taxon>Solanoideae</taxon>
        <taxon>Solaneae</taxon>
        <taxon>Solanum</taxon>
    </lineage>
</organism>
<dbReference type="OrthoDB" id="1303382at2759"/>
<feature type="region of interest" description="Disordered" evidence="1">
    <location>
        <begin position="58"/>
        <end position="84"/>
    </location>
</feature>
<comment type="caution">
    <text evidence="2">The sequence shown here is derived from an EMBL/GenBank/DDBJ whole genome shotgun (WGS) entry which is preliminary data.</text>
</comment>
<evidence type="ECO:0000313" key="3">
    <source>
        <dbReference type="Proteomes" id="UP000824120"/>
    </source>
</evidence>
<sequence>MMCINKIQYQIFDMGHIDVDVKYRQRYATIPWQYGRSENVDDTISESEVTGIVASKVDGPSIAKEHDLDTTNYPTPRPKRSIVR</sequence>
<proteinExistence type="predicted"/>
<protein>
    <submittedName>
        <fullName evidence="2">Uncharacterized protein</fullName>
    </submittedName>
</protein>
<dbReference type="EMBL" id="JACXVP010000002">
    <property type="protein sequence ID" value="KAG5624967.1"/>
    <property type="molecule type" value="Genomic_DNA"/>
</dbReference>
<name>A0A9J6ALS2_SOLCO</name>
<dbReference type="AlphaFoldDB" id="A0A9J6ALS2"/>
<evidence type="ECO:0000256" key="1">
    <source>
        <dbReference type="SAM" id="MobiDB-lite"/>
    </source>
</evidence>
<reference evidence="2 3" key="1">
    <citation type="submission" date="2020-09" db="EMBL/GenBank/DDBJ databases">
        <title>De no assembly of potato wild relative species, Solanum commersonii.</title>
        <authorList>
            <person name="Cho K."/>
        </authorList>
    </citation>
    <scope>NUCLEOTIDE SEQUENCE [LARGE SCALE GENOMIC DNA]</scope>
    <source>
        <strain evidence="2">LZ3.2</strain>
        <tissue evidence="2">Leaf</tissue>
    </source>
</reference>